<gene>
    <name evidence="2" type="ORF">GNQ08_20480</name>
</gene>
<accession>A0A6N8F210</accession>
<organism evidence="2 3">
    <name type="scientific">Paenibacillus macerans</name>
    <name type="common">Bacillus macerans</name>
    <dbReference type="NCBI Taxonomy" id="44252"/>
    <lineage>
        <taxon>Bacteria</taxon>
        <taxon>Bacillati</taxon>
        <taxon>Bacillota</taxon>
        <taxon>Bacilli</taxon>
        <taxon>Bacillales</taxon>
        <taxon>Paenibacillaceae</taxon>
        <taxon>Paenibacillus</taxon>
    </lineage>
</organism>
<name>A0A6N8F210_PAEMA</name>
<evidence type="ECO:0000256" key="1">
    <source>
        <dbReference type="SAM" id="MobiDB-lite"/>
    </source>
</evidence>
<dbReference type="Proteomes" id="UP000442469">
    <property type="component" value="Unassembled WGS sequence"/>
</dbReference>
<dbReference type="EMBL" id="WNZZ01000017">
    <property type="protein sequence ID" value="MUG24748.1"/>
    <property type="molecule type" value="Genomic_DNA"/>
</dbReference>
<sequence>MSDLAVKGWVFNPKLRNEVVRVYGKNSEGDEVIVRGIVSRIRGDEMEVETIKNGAIQRRHFDLAEFGEEGLKLAVYKESRMECSLPDSYFESDICNLCGELIPPGEAQIDEDENGVPITVHRECHSDFDEPEPTVRDAGERDPRELI</sequence>
<proteinExistence type="predicted"/>
<evidence type="ECO:0000313" key="3">
    <source>
        <dbReference type="Proteomes" id="UP000442469"/>
    </source>
</evidence>
<evidence type="ECO:0000313" key="2">
    <source>
        <dbReference type="EMBL" id="MUG24748.1"/>
    </source>
</evidence>
<reference evidence="2 3" key="1">
    <citation type="submission" date="2019-11" db="EMBL/GenBank/DDBJ databases">
        <title>Draft genome sequences of five Paenibacillus species of dairy origin.</title>
        <authorList>
            <person name="Olajide A.M."/>
            <person name="Chen S."/>
            <person name="Lapointe G."/>
        </authorList>
    </citation>
    <scope>NUCLEOTIDE SEQUENCE [LARGE SCALE GENOMIC DNA]</scope>
    <source>
        <strain evidence="2 3">3CT49</strain>
    </source>
</reference>
<feature type="region of interest" description="Disordered" evidence="1">
    <location>
        <begin position="125"/>
        <end position="147"/>
    </location>
</feature>
<dbReference type="AlphaFoldDB" id="A0A6N8F210"/>
<dbReference type="RefSeq" id="WP_155620681.1">
    <property type="nucleotide sequence ID" value="NZ_WNZZ01000017.1"/>
</dbReference>
<comment type="caution">
    <text evidence="2">The sequence shown here is derived from an EMBL/GenBank/DDBJ whole genome shotgun (WGS) entry which is preliminary data.</text>
</comment>
<protein>
    <submittedName>
        <fullName evidence="2">Uncharacterized protein</fullName>
    </submittedName>
</protein>